<feature type="compositionally biased region" description="Polar residues" evidence="1">
    <location>
        <begin position="10"/>
        <end position="24"/>
    </location>
</feature>
<gene>
    <name evidence="2" type="ORF">PLEPLA_LOCUS37384</name>
</gene>
<feature type="compositionally biased region" description="Basic and acidic residues" evidence="1">
    <location>
        <begin position="288"/>
        <end position="303"/>
    </location>
</feature>
<name>A0A9N7Z5L9_PLEPL</name>
<dbReference type="EMBL" id="CADEAL010004025">
    <property type="protein sequence ID" value="CAB1449699.1"/>
    <property type="molecule type" value="Genomic_DNA"/>
</dbReference>
<protein>
    <submittedName>
        <fullName evidence="2">Uncharacterized protein</fullName>
    </submittedName>
</protein>
<sequence>MADAEMDSNAEATNNVLKSPEQDQILNIMSLSGRGRMDEQRCTLSPAKTAQIKTTPAGSNHKEFSHTLDNKQGQCLDNLKFSLAGINDQKPLSDQNDSAPHISVTESTPDRHRKLQSPVHQLDVPPQRDRSNTIKTESHDDQAKFMNMISHGQRGRMDDQCCSLNPSKSAPCTPQNTDRKLASTGNTGPDPEMFFNLLANTQSNRLDDQRVSLQPLPGLPKEKTTSPAAGDSSYLCYMVSKVQGSRMDEQRCSLPQILKPEKKSSPNKDMLTSGSGPPRSASFSPGSEVERLKSKDKSSKKQDLTGAEQDALFNLMSNFQREHMDEQRCVLNASPQAPPKHKPSQSTVPTGPDSEKFFSLLANSQGRRLDDQRVSLLSLPGIQNGGSTSTSSAAERDTSHLCYMVSTLQGSRMDEQRCSAPQIFHNPGTQSTPHKDRPNSETSDKAVQRSASLSRAKTAQDQQQAHPAEQDKFLNMISHSQGGRMDEQRCSLQPSRSTPATPTHNGSANGPTAGADADAFFKIITSSQGRRLDDQRVALSRLPGISGNSERKESTKVEIPACPPLITVAESTPTTPRKGGSRPTTQPQMDNAASGLPRSASFTPETEYQKNLHSPAQVTVRVSMSFTPQQGQENAVQQCAFPEVFLTLGAPGDTFVIPLSPGLDRPLSFNLNLVPKDDVKSRHGSPSHASPRKARSRPSSPNPSATSKAHAVTSSPRISPDDDCFSLIEKVHMAQLQRAMAEGGQSQKGDPGRGRDKTGEGKGKGEGKKDRKDGGNKQ</sequence>
<dbReference type="SMART" id="SM00390">
    <property type="entry name" value="GoLoco"/>
    <property type="match status" value="9"/>
</dbReference>
<comment type="caution">
    <text evidence="2">The sequence shown here is derived from an EMBL/GenBank/DDBJ whole genome shotgun (WGS) entry which is preliminary data.</text>
</comment>
<feature type="compositionally biased region" description="Polar residues" evidence="1">
    <location>
        <begin position="167"/>
        <end position="176"/>
    </location>
</feature>
<organism evidence="2 3">
    <name type="scientific">Pleuronectes platessa</name>
    <name type="common">European plaice</name>
    <dbReference type="NCBI Taxonomy" id="8262"/>
    <lineage>
        <taxon>Eukaryota</taxon>
        <taxon>Metazoa</taxon>
        <taxon>Chordata</taxon>
        <taxon>Craniata</taxon>
        <taxon>Vertebrata</taxon>
        <taxon>Euteleostomi</taxon>
        <taxon>Actinopterygii</taxon>
        <taxon>Neopterygii</taxon>
        <taxon>Teleostei</taxon>
        <taxon>Neoteleostei</taxon>
        <taxon>Acanthomorphata</taxon>
        <taxon>Carangaria</taxon>
        <taxon>Pleuronectiformes</taxon>
        <taxon>Pleuronectoidei</taxon>
        <taxon>Pleuronectidae</taxon>
        <taxon>Pleuronectes</taxon>
    </lineage>
</organism>
<feature type="region of interest" description="Disordered" evidence="1">
    <location>
        <begin position="167"/>
        <end position="193"/>
    </location>
</feature>
<feature type="region of interest" description="Disordered" evidence="1">
    <location>
        <begin position="421"/>
        <end position="515"/>
    </location>
</feature>
<feature type="region of interest" description="Disordered" evidence="1">
    <location>
        <begin position="247"/>
        <end position="304"/>
    </location>
</feature>
<feature type="compositionally biased region" description="Polar residues" evidence="1">
    <location>
        <begin position="582"/>
        <end position="591"/>
    </location>
</feature>
<feature type="compositionally biased region" description="Basic and acidic residues" evidence="1">
    <location>
        <begin position="750"/>
        <end position="778"/>
    </location>
</feature>
<reference evidence="2" key="1">
    <citation type="submission" date="2020-03" db="EMBL/GenBank/DDBJ databases">
        <authorList>
            <person name="Weist P."/>
        </authorList>
    </citation>
    <scope>NUCLEOTIDE SEQUENCE</scope>
</reference>
<feature type="region of interest" description="Disordered" evidence="1">
    <location>
        <begin position="1"/>
        <end position="24"/>
    </location>
</feature>
<evidence type="ECO:0000313" key="2">
    <source>
        <dbReference type="EMBL" id="CAB1449699.1"/>
    </source>
</evidence>
<dbReference type="PANTHER" id="PTHR47503:SF1">
    <property type="entry name" value="PURKINJE CELL PROTEIN 2 HOMOLOG"/>
    <property type="match status" value="1"/>
</dbReference>
<accession>A0A9N7Z5L9</accession>
<feature type="compositionally biased region" description="Low complexity" evidence="1">
    <location>
        <begin position="697"/>
        <end position="707"/>
    </location>
</feature>
<dbReference type="PROSITE" id="PS50877">
    <property type="entry name" value="GOLOCO"/>
    <property type="match status" value="4"/>
</dbReference>
<feature type="region of interest" description="Disordered" evidence="1">
    <location>
        <begin position="88"/>
        <end position="138"/>
    </location>
</feature>
<feature type="compositionally biased region" description="Polar residues" evidence="1">
    <location>
        <begin position="449"/>
        <end position="465"/>
    </location>
</feature>
<dbReference type="InterPro" id="IPR042168">
    <property type="entry name" value="Pcp2"/>
</dbReference>
<proteinExistence type="predicted"/>
<feature type="compositionally biased region" description="Basic residues" evidence="1">
    <location>
        <begin position="682"/>
        <end position="696"/>
    </location>
</feature>
<dbReference type="GO" id="GO:0005085">
    <property type="term" value="F:guanyl-nucleotide exchange factor activity"/>
    <property type="evidence" value="ECO:0007669"/>
    <property type="project" value="InterPro"/>
</dbReference>
<feature type="compositionally biased region" description="Polar residues" evidence="1">
    <location>
        <begin position="270"/>
        <end position="285"/>
    </location>
</feature>
<dbReference type="InterPro" id="IPR003109">
    <property type="entry name" value="GoLoco_motif"/>
</dbReference>
<feature type="compositionally biased region" description="Polar residues" evidence="1">
    <location>
        <begin position="490"/>
        <end position="510"/>
    </location>
</feature>
<feature type="compositionally biased region" description="Polar residues" evidence="1">
    <location>
        <begin position="600"/>
        <end position="609"/>
    </location>
</feature>
<feature type="compositionally biased region" description="Basic and acidic residues" evidence="1">
    <location>
        <begin position="126"/>
        <end position="138"/>
    </location>
</feature>
<dbReference type="InterPro" id="IPR011990">
    <property type="entry name" value="TPR-like_helical_dom_sf"/>
</dbReference>
<feature type="compositionally biased region" description="Basic and acidic residues" evidence="1">
    <location>
        <begin position="433"/>
        <end position="447"/>
    </location>
</feature>
<dbReference type="Proteomes" id="UP001153269">
    <property type="component" value="Unassembled WGS sequence"/>
</dbReference>
<dbReference type="PANTHER" id="PTHR47503">
    <property type="entry name" value="PURKINJE CELL PROTEIN 2"/>
    <property type="match status" value="1"/>
</dbReference>
<evidence type="ECO:0000313" key="3">
    <source>
        <dbReference type="Proteomes" id="UP001153269"/>
    </source>
</evidence>
<feature type="region of interest" description="Disordered" evidence="1">
    <location>
        <begin position="567"/>
        <end position="609"/>
    </location>
</feature>
<dbReference type="Pfam" id="PF02188">
    <property type="entry name" value="GoLoco"/>
    <property type="match status" value="5"/>
</dbReference>
<feature type="region of interest" description="Disordered" evidence="1">
    <location>
        <begin position="676"/>
        <end position="778"/>
    </location>
</feature>
<feature type="region of interest" description="Disordered" evidence="1">
    <location>
        <begin position="333"/>
        <end position="356"/>
    </location>
</feature>
<keyword evidence="3" id="KW-1185">Reference proteome</keyword>
<dbReference type="Gene3D" id="1.25.40.10">
    <property type="entry name" value="Tetratricopeptide repeat domain"/>
    <property type="match status" value="3"/>
</dbReference>
<dbReference type="AlphaFoldDB" id="A0A9N7Z5L9"/>
<evidence type="ECO:0000256" key="1">
    <source>
        <dbReference type="SAM" id="MobiDB-lite"/>
    </source>
</evidence>